<sequence>MRVADHDQARAANVDGLLVGLSRADGKQGGGGVSVSLDYSAIAQAYGGGWASRLKLVAMPGCALTTPQVAECRRQTPVEYINDPVSQRISGTVDLAADSGSSVTAKSAFAAPMSLTVADSGTAVAAVADTGGSQGSYTATSLSASGSWSGTASGAFSYAYPIDTPSALSGAAPGVSLSYDSQAVDGETSARNSQSSMIGDGWDYNPGYIERSYRPCGSDGIKDSADSCWAGWNATISLGPHTGELVRDAAGQYHLQSEDGTRIERLTGASNGLWQGEYFKVTTTDGTAYYLGLNHAPGTTSDSATNSAWGVPVYHPKSGDPCYDSAKGDTSQCAQQVGYRFNLDFVVDPNGNVQRYDWATETNYYNMGFGQVAASGGGGTLTQYTRGGRPTQISYGYKLADEIAGREPSAKVVFNSAQRCVVSDTTCQASNLSGATAANWPDTPYDLNCPSTAKTSGTGSDVCLVGSPTFWSTYRLTSIDTAVRDASGWKDVDSYALTQVFSDAGGTYDPVTGKTQNAQSAGALQAVMWLQSVKHTGKDTTAGGSGPLALDPITFTGIEIDNRVDGLTPAAPPLFHPRISSVQTETGESVAVTYRAPECSRLNHTMPASADSNTMACYPVWWNTPGAKEPISDWFHKTLVSQISASDLTKAGSPAHVTNYTYGGGAAWHRDDSDLTDDKYRTWDEFRGYRTVTTTTGAAPDPITQSSVSYLQGMDGDRKADGSTRSVKLSDSLGEQITDSPWLVGLAQESAVYDRAGGTVTSRTLVDEPAGTLTTSRARTAWTSADPAPAQLSVLPDLTVRRMDSTSSRTMSLLSDGTTWRTTKAKISYDSLGRVTQVDDQGDVSVPSQESCTTTSYAPAPAGNPMMLAYPSETISIAGPCGTAATSSTVLSQKRVFYDGPADVTAPGSYGVIGQNGTTFGYPTASQAATSYDASNHPVFQTLGAVGYDGYGRPVKNVDAAGAVTTLTYSPATGTPPTTVSTTNPLGWTSSSTAAVGRGLTVHSVDANGKVTDSSYDALGRRTAVWNPGRDKATQTPDSRFTYAVHGAGANPDPSTVTTETLREDQTYSVSVSIYDGMLQLRQVQSTTANNSVGRLTTSTFYDSHGWAVSSIAPYADTTTAPGTTLFVEDNRTGPSVTRTVYDGTGRPTTSTLVSGASTLWTTTTAYHGADQVDVTPPNGGKATTTYTDALGRTTSRVVRDTTPDQKLTSGTVVPSGSSVLSRSTRLEMRADGNLVLTALNGGTTLWSSNTGGNPGAFASVEADGDFTVWNAARTAKLWSAGTGGHTGGYLKVQGDANVVAFDAANTALWSTNTANRAAPNDVTTTYTYNARGGLDTVKDTAGNTWSYSYDFRGRQSSRTDPDTGTSITTYDSMGRVATSTDPRGQVVSYTYDTLSRRTGEYSGTSTTDSSKLLAEWTYDGTFKGLPDASTRYDGGKNGSAYVNRIDSYNNAYQPTGVTTVIPAVEGRLAGTYSVTSSYTTNVGLLASTAFGNEGGLPAETVGYGYNKQGGLTGAGSQTTTYLAGTVYSPLGQTLQTTVGDDLTKQLRTAQTWDAATGRLATNKVTLQSNTANPISNTTYTYDQAGNPTAVSDVQSSGGTDRTTDTQCYRYDAQDRLTTAWTDTKGLTAVTAGQTGNCATANPTASTVGGPAPYWQDWQYDRLGDRTQQVTHDVTGNAARNTTQTSVFPGNGTTATATPNAVSSTTTANPTTGTYTQTPQYDTAGNTKSRTTTGSRSTSQTIDYDEEGRTKAVTTDGKTATYLYDADGNLLLQRGPATSTLYLFGGAEQLTVDNVSSTHPVTGRRYYRAPDGTTTVRSGNGTITYQPGGTQGTAQLQVDATTLAVTRRAYDPYGNPRGTTPSTWADNHGYLGKPQDTTSGLDLLGARQYDPALGRFLSPDPLFQTGDPNQMGGYTYSGDNPVTFSDPSGLSIWSWIHSKANQVGTVVVGALDSIIGPIAQFVVNGLSAGWNSFADGINSSSTFFSSYGGPYIHLGHTGTIDDKPLAHLSGADTNSKTYKAGRIGGDVVGLFFDGVTAVKAAQWGWRAVRGAKAAIEEGGGALSWFKRLFKSDEPVTTPKTPEPAKPPTTTDPTPPGTGTGSGPGGGVSTVPKTDPPGGGPSTGTTPSQPGGGAPAGRKWTYDTVIGPGQEFTGNLSGTILVRGGVLKGNVTGSVVMTDGARVTGDVQGALIQFGRHNIANGAEAEGANHYSGNVDGLVVQVSGIGSRFSPGYNHNLVGGVVQGTAMQIGWTDSLVINGVKVEIP</sequence>
<evidence type="ECO:0000313" key="3">
    <source>
        <dbReference type="EMBL" id="GLW70491.1"/>
    </source>
</evidence>
<dbReference type="PROSITE" id="PS50927">
    <property type="entry name" value="BULB_LECTIN"/>
    <property type="match status" value="1"/>
</dbReference>
<gene>
    <name evidence="3" type="ORF">Kpho02_27900</name>
</gene>
<evidence type="ECO:0000313" key="4">
    <source>
        <dbReference type="Proteomes" id="UP001165041"/>
    </source>
</evidence>
<dbReference type="SMART" id="SM00108">
    <property type="entry name" value="B_lectin"/>
    <property type="match status" value="1"/>
</dbReference>
<reference evidence="3" key="1">
    <citation type="submission" date="2023-02" db="EMBL/GenBank/DDBJ databases">
        <title>Kitasatospora phosalacinea NBRC 14627.</title>
        <authorList>
            <person name="Ichikawa N."/>
            <person name="Sato H."/>
            <person name="Tonouchi N."/>
        </authorList>
    </citation>
    <scope>NUCLEOTIDE SEQUENCE</scope>
    <source>
        <strain evidence="3">NBRC 14627</strain>
    </source>
</reference>
<dbReference type="Pfam" id="PF05593">
    <property type="entry name" value="RHS_repeat"/>
    <property type="match status" value="1"/>
</dbReference>
<comment type="caution">
    <text evidence="3">The sequence shown here is derived from an EMBL/GenBank/DDBJ whole genome shotgun (WGS) entry which is preliminary data.</text>
</comment>
<dbReference type="InterPro" id="IPR006530">
    <property type="entry name" value="YD"/>
</dbReference>
<dbReference type="InterPro" id="IPR031325">
    <property type="entry name" value="RHS_repeat"/>
</dbReference>
<feature type="region of interest" description="Disordered" evidence="1">
    <location>
        <begin position="1682"/>
        <end position="1743"/>
    </location>
</feature>
<feature type="region of interest" description="Disordered" evidence="1">
    <location>
        <begin position="2073"/>
        <end position="2141"/>
    </location>
</feature>
<evidence type="ECO:0000259" key="2">
    <source>
        <dbReference type="PROSITE" id="PS50927"/>
    </source>
</evidence>
<dbReference type="InterPro" id="IPR001480">
    <property type="entry name" value="Bulb-type_lectin_dom"/>
</dbReference>
<dbReference type="PANTHER" id="PTHR32305:SF17">
    <property type="entry name" value="TRNA NUCLEASE WAPA"/>
    <property type="match status" value="1"/>
</dbReference>
<dbReference type="Proteomes" id="UP001165041">
    <property type="component" value="Unassembled WGS sequence"/>
</dbReference>
<dbReference type="InterPro" id="IPR022385">
    <property type="entry name" value="Rhs_assc_core"/>
</dbReference>
<organism evidence="3 4">
    <name type="scientific">Kitasatospora phosalacinea</name>
    <dbReference type="NCBI Taxonomy" id="2065"/>
    <lineage>
        <taxon>Bacteria</taxon>
        <taxon>Bacillati</taxon>
        <taxon>Actinomycetota</taxon>
        <taxon>Actinomycetes</taxon>
        <taxon>Kitasatosporales</taxon>
        <taxon>Streptomycetaceae</taxon>
        <taxon>Kitasatospora</taxon>
    </lineage>
</organism>
<dbReference type="InterPro" id="IPR036426">
    <property type="entry name" value="Bulb-type_lectin_dom_sf"/>
</dbReference>
<feature type="domain" description="Bulb-type lectin" evidence="2">
    <location>
        <begin position="1199"/>
        <end position="1314"/>
    </location>
</feature>
<dbReference type="SUPFAM" id="SSF51110">
    <property type="entry name" value="alpha-D-mannose-specific plant lectins"/>
    <property type="match status" value="1"/>
</dbReference>
<dbReference type="EMBL" id="BSSA01000008">
    <property type="protein sequence ID" value="GLW70491.1"/>
    <property type="molecule type" value="Genomic_DNA"/>
</dbReference>
<evidence type="ECO:0000256" key="1">
    <source>
        <dbReference type="SAM" id="MobiDB-lite"/>
    </source>
</evidence>
<accession>A0A9W6Q8M5</accession>
<feature type="compositionally biased region" description="Gly residues" evidence="1">
    <location>
        <begin position="2097"/>
        <end position="2107"/>
    </location>
</feature>
<dbReference type="Gene3D" id="2.180.10.10">
    <property type="entry name" value="RHS repeat-associated core"/>
    <property type="match status" value="2"/>
</dbReference>
<dbReference type="NCBIfam" id="TIGR01643">
    <property type="entry name" value="YD_repeat_2x"/>
    <property type="match status" value="2"/>
</dbReference>
<dbReference type="NCBIfam" id="TIGR03696">
    <property type="entry name" value="Rhs_assc_core"/>
    <property type="match status" value="1"/>
</dbReference>
<name>A0A9W6Q8M5_9ACTN</name>
<proteinExistence type="predicted"/>
<feature type="region of interest" description="Disordered" evidence="1">
    <location>
        <begin position="1583"/>
        <end position="1602"/>
    </location>
</feature>
<dbReference type="InterPro" id="IPR050708">
    <property type="entry name" value="T6SS_VgrG/RHS"/>
</dbReference>
<feature type="compositionally biased region" description="Low complexity" evidence="1">
    <location>
        <begin position="1689"/>
        <end position="1741"/>
    </location>
</feature>
<dbReference type="Gene3D" id="2.90.10.10">
    <property type="entry name" value="Bulb-type lectin domain"/>
    <property type="match status" value="1"/>
</dbReference>
<protein>
    <recommendedName>
        <fullName evidence="2">Bulb-type lectin domain-containing protein</fullName>
    </recommendedName>
</protein>
<dbReference type="PANTHER" id="PTHR32305">
    <property type="match status" value="1"/>
</dbReference>